<accession>A0ABY3X9A8</accession>
<name>A0ABY3X9A8_9GAMM</name>
<dbReference type="Pfam" id="PF04397">
    <property type="entry name" value="LytTR"/>
    <property type="match status" value="1"/>
</dbReference>
<dbReference type="InterPro" id="IPR046947">
    <property type="entry name" value="LytR-like"/>
</dbReference>
<evidence type="ECO:0000259" key="4">
    <source>
        <dbReference type="PROSITE" id="PS50930"/>
    </source>
</evidence>
<evidence type="ECO:0000313" key="6">
    <source>
        <dbReference type="Proteomes" id="UP000829194"/>
    </source>
</evidence>
<dbReference type="PANTHER" id="PTHR37299:SF1">
    <property type="entry name" value="STAGE 0 SPORULATION PROTEIN A HOMOLOG"/>
    <property type="match status" value="1"/>
</dbReference>
<organism evidence="5 6">
    <name type="scientific">Lysobacter gummosus</name>
    <dbReference type="NCBI Taxonomy" id="262324"/>
    <lineage>
        <taxon>Bacteria</taxon>
        <taxon>Pseudomonadati</taxon>
        <taxon>Pseudomonadota</taxon>
        <taxon>Gammaproteobacteria</taxon>
        <taxon>Lysobacterales</taxon>
        <taxon>Lysobacteraceae</taxon>
        <taxon>Lysobacter</taxon>
    </lineage>
</organism>
<dbReference type="PANTHER" id="PTHR37299">
    <property type="entry name" value="TRANSCRIPTIONAL REGULATOR-RELATED"/>
    <property type="match status" value="1"/>
</dbReference>
<dbReference type="InterPro" id="IPR001789">
    <property type="entry name" value="Sig_transdc_resp-reg_receiver"/>
</dbReference>
<dbReference type="PROSITE" id="PS50110">
    <property type="entry name" value="RESPONSE_REGULATORY"/>
    <property type="match status" value="1"/>
</dbReference>
<dbReference type="PROSITE" id="PS50930">
    <property type="entry name" value="HTH_LYTTR"/>
    <property type="match status" value="1"/>
</dbReference>
<dbReference type="EMBL" id="CP093547">
    <property type="protein sequence ID" value="UNP29177.1"/>
    <property type="molecule type" value="Genomic_DNA"/>
</dbReference>
<evidence type="ECO:0000256" key="2">
    <source>
        <dbReference type="PROSITE-ProRule" id="PRU00169"/>
    </source>
</evidence>
<dbReference type="Pfam" id="PF00072">
    <property type="entry name" value="Response_reg"/>
    <property type="match status" value="1"/>
</dbReference>
<dbReference type="GO" id="GO:0003677">
    <property type="term" value="F:DNA binding"/>
    <property type="evidence" value="ECO:0007669"/>
    <property type="project" value="UniProtKB-KW"/>
</dbReference>
<feature type="modified residue" description="4-aspartylphosphate" evidence="2">
    <location>
        <position position="45"/>
    </location>
</feature>
<keyword evidence="1" id="KW-0902">Two-component regulatory system</keyword>
<dbReference type="SMART" id="SM00850">
    <property type="entry name" value="LytTR"/>
    <property type="match status" value="1"/>
</dbReference>
<sequence>MARLRLRRLLLRVGHDRIAVVAECANATELAKAAASGDIDLVFIDIEMPGRDGFQALAGWRGPRPQIVFVTAYPQHGARAFEIRAVDYLVKPVCEQRLRDTLDRLIPPQPTEHPEEGRKNRIALKAGQRTYFVAPARIDLALSTGNYVEVHAGGSIYTIRATLGEFHALLGASDFIRLHRSSVVRAGAIRCIEPAGSGRYRIVLHNGQTLHSGRQFRYAVDALRAAHELGRGEGSARPDEP</sequence>
<evidence type="ECO:0000259" key="3">
    <source>
        <dbReference type="PROSITE" id="PS50110"/>
    </source>
</evidence>
<gene>
    <name evidence="5" type="ORF">MOV92_22355</name>
</gene>
<reference evidence="5 6" key="1">
    <citation type="submission" date="2022-03" db="EMBL/GenBank/DDBJ databases">
        <title>Complete genome sequence of Lysobacter capsici VKM B-2533 and Lysobacter gummosus 10.1.1, promising sources of lytic agents.</title>
        <authorList>
            <person name="Tarlachkov S.V."/>
            <person name="Kudryakova I.V."/>
            <person name="Afoshin A.S."/>
            <person name="Leontyevskaya E.A."/>
            <person name="Leontyevskaya N.V."/>
        </authorList>
    </citation>
    <scope>NUCLEOTIDE SEQUENCE [LARGE SCALE GENOMIC DNA]</scope>
    <source>
        <strain evidence="5 6">10.1.1</strain>
    </source>
</reference>
<feature type="domain" description="HTH LytTR-type" evidence="4">
    <location>
        <begin position="122"/>
        <end position="226"/>
    </location>
</feature>
<keyword evidence="2" id="KW-0597">Phosphoprotein</keyword>
<keyword evidence="6" id="KW-1185">Reference proteome</keyword>
<dbReference type="Gene3D" id="3.40.50.2300">
    <property type="match status" value="1"/>
</dbReference>
<proteinExistence type="predicted"/>
<protein>
    <submittedName>
        <fullName evidence="5">LytTR family DNA-binding domain-containing protein</fullName>
    </submittedName>
</protein>
<evidence type="ECO:0000313" key="5">
    <source>
        <dbReference type="EMBL" id="UNP29177.1"/>
    </source>
</evidence>
<dbReference type="SUPFAM" id="SSF52172">
    <property type="entry name" value="CheY-like"/>
    <property type="match status" value="1"/>
</dbReference>
<dbReference type="Gene3D" id="2.40.50.1020">
    <property type="entry name" value="LytTr DNA-binding domain"/>
    <property type="match status" value="1"/>
</dbReference>
<dbReference type="RefSeq" id="WP_057944679.1">
    <property type="nucleotide sequence ID" value="NZ_CP011131.1"/>
</dbReference>
<evidence type="ECO:0000256" key="1">
    <source>
        <dbReference type="ARBA" id="ARBA00023012"/>
    </source>
</evidence>
<dbReference type="Proteomes" id="UP000829194">
    <property type="component" value="Chromosome"/>
</dbReference>
<dbReference type="SMART" id="SM00448">
    <property type="entry name" value="REC"/>
    <property type="match status" value="1"/>
</dbReference>
<dbReference type="InterPro" id="IPR007492">
    <property type="entry name" value="LytTR_DNA-bd_dom"/>
</dbReference>
<feature type="domain" description="Response regulatory" evidence="3">
    <location>
        <begin position="1"/>
        <end position="106"/>
    </location>
</feature>
<dbReference type="InterPro" id="IPR011006">
    <property type="entry name" value="CheY-like_superfamily"/>
</dbReference>
<keyword evidence="5" id="KW-0238">DNA-binding</keyword>